<dbReference type="EMBL" id="AP022567">
    <property type="protein sequence ID" value="BBX36766.1"/>
    <property type="molecule type" value="Genomic_DNA"/>
</dbReference>
<sequence>MQRDLDAHETALRVLPLPYSLALRLRAAGVAADVVCEYLSIDASALDNFYRIAEQKLAAALQDSDCGGSR</sequence>
<organism evidence="1 2">
    <name type="scientific">Mycolicibacterium mageritense</name>
    <name type="common">Mycobacterium mageritense</name>
    <dbReference type="NCBI Taxonomy" id="53462"/>
    <lineage>
        <taxon>Bacteria</taxon>
        <taxon>Bacillati</taxon>
        <taxon>Actinomycetota</taxon>
        <taxon>Actinomycetes</taxon>
        <taxon>Mycobacteriales</taxon>
        <taxon>Mycobacteriaceae</taxon>
        <taxon>Mycolicibacterium</taxon>
    </lineage>
</organism>
<dbReference type="RefSeq" id="WP_036441402.1">
    <property type="nucleotide sequence ID" value="NZ_AP022567.1"/>
</dbReference>
<name>A0ABM7I1K6_MYCME</name>
<protein>
    <submittedName>
        <fullName evidence="1">Uncharacterized protein</fullName>
    </submittedName>
</protein>
<evidence type="ECO:0000313" key="1">
    <source>
        <dbReference type="EMBL" id="BBX36766.1"/>
    </source>
</evidence>
<proteinExistence type="predicted"/>
<evidence type="ECO:0000313" key="2">
    <source>
        <dbReference type="Proteomes" id="UP000465622"/>
    </source>
</evidence>
<reference evidence="1 2" key="1">
    <citation type="journal article" date="2019" name="Emerg. Microbes Infect.">
        <title>Comprehensive subspecies identification of 175 nontuberculous mycobacteria species based on 7547 genomic profiles.</title>
        <authorList>
            <person name="Matsumoto Y."/>
            <person name="Kinjo T."/>
            <person name="Motooka D."/>
            <person name="Nabeya D."/>
            <person name="Jung N."/>
            <person name="Uechi K."/>
            <person name="Horii T."/>
            <person name="Iida T."/>
            <person name="Fujita J."/>
            <person name="Nakamura S."/>
        </authorList>
    </citation>
    <scope>NUCLEOTIDE SEQUENCE [LARGE SCALE GENOMIC DNA]</scope>
    <source>
        <strain evidence="1 2">JCM 12375</strain>
    </source>
</reference>
<keyword evidence="2" id="KW-1185">Reference proteome</keyword>
<gene>
    <name evidence="1" type="ORF">MMAGJ_60480</name>
</gene>
<dbReference type="Proteomes" id="UP000465622">
    <property type="component" value="Chromosome"/>
</dbReference>
<accession>A0ABM7I1K6</accession>